<sequence length="474" mass="53267">MHFIYPEADEEDAGTDMKINGKDLSKKGKPPTKSKGKGEDHTFSRRKSINETDKSVQKLPAVDTGKQTGELLSRKTPVETEKNQETVTSQLKDVKLEKKVLTDKENSKDYGIPASSLKEKVLVQEREQLYKAKESAGVMEETPKLQFPQSEYERVQYTHSTDKEPLPLLPVKIKEESKGEKNHTEEKSETPLKLDPKGSTKPKKAAETKKGNLMRKSTGKETHITAVSDLPQLHKVQEESPLDLYSKSQDKSLPRALDQLISARQEKISPEISQKKEAQVEATLRSSIQENPSLFTYENLTLPSTLIPKGQVSFKDLLPSHKVSSAKIKEESQTTPISPIETTPATISSKILEEVSAVFTPEDKMISTTTSSVKEDRDIQPYVQDSPKVYEDVHGHREGFHKDQKTIILENILPSGKSLPMIYKEAVDLKESKEYEPREQRRMIATSLKANLHDLQQAQALAAGQVEKYRPDGE</sequence>
<comment type="caution">
    <text evidence="2">The sequence shown here is derived from an EMBL/GenBank/DDBJ whole genome shotgun (WGS) entry which is preliminary data.</text>
</comment>
<feature type="compositionally biased region" description="Basic and acidic residues" evidence="1">
    <location>
        <begin position="151"/>
        <end position="165"/>
    </location>
</feature>
<proteinExistence type="predicted"/>
<protein>
    <submittedName>
        <fullName evidence="2">Solute carrier family 13 member 1</fullName>
    </submittedName>
</protein>
<organism evidence="2 3">
    <name type="scientific">Platysternon megacephalum</name>
    <name type="common">big-headed turtle</name>
    <dbReference type="NCBI Taxonomy" id="55544"/>
    <lineage>
        <taxon>Eukaryota</taxon>
        <taxon>Metazoa</taxon>
        <taxon>Chordata</taxon>
        <taxon>Craniata</taxon>
        <taxon>Vertebrata</taxon>
        <taxon>Euteleostomi</taxon>
        <taxon>Archelosauria</taxon>
        <taxon>Testudinata</taxon>
        <taxon>Testudines</taxon>
        <taxon>Cryptodira</taxon>
        <taxon>Durocryptodira</taxon>
        <taxon>Testudinoidea</taxon>
        <taxon>Platysternidae</taxon>
        <taxon>Platysternon</taxon>
    </lineage>
</organism>
<evidence type="ECO:0000256" key="1">
    <source>
        <dbReference type="SAM" id="MobiDB-lite"/>
    </source>
</evidence>
<dbReference type="Proteomes" id="UP000297703">
    <property type="component" value="Unassembled WGS sequence"/>
</dbReference>
<accession>A0A4D9EN51</accession>
<feature type="region of interest" description="Disordered" evidence="1">
    <location>
        <begin position="1"/>
        <end position="86"/>
    </location>
</feature>
<feature type="compositionally biased region" description="Basic and acidic residues" evidence="1">
    <location>
        <begin position="172"/>
        <end position="210"/>
    </location>
</feature>
<dbReference type="AlphaFoldDB" id="A0A4D9EN51"/>
<keyword evidence="3" id="KW-1185">Reference proteome</keyword>
<feature type="compositionally biased region" description="Basic and acidic residues" evidence="1">
    <location>
        <begin position="36"/>
        <end position="56"/>
    </location>
</feature>
<gene>
    <name evidence="2" type="ORF">DR999_PMT04768</name>
</gene>
<dbReference type="OrthoDB" id="9428535at2759"/>
<reference evidence="2 3" key="1">
    <citation type="submission" date="2019-04" db="EMBL/GenBank/DDBJ databases">
        <title>Draft genome of the big-headed turtle Platysternon megacephalum.</title>
        <authorList>
            <person name="Gong S."/>
        </authorList>
    </citation>
    <scope>NUCLEOTIDE SEQUENCE [LARGE SCALE GENOMIC DNA]</scope>
    <source>
        <strain evidence="2">DO16091913</strain>
        <tissue evidence="2">Muscle</tissue>
    </source>
</reference>
<dbReference type="EMBL" id="QXTE01000026">
    <property type="protein sequence ID" value="TFK11949.1"/>
    <property type="molecule type" value="Genomic_DNA"/>
</dbReference>
<feature type="compositionally biased region" description="Basic and acidic residues" evidence="1">
    <location>
        <begin position="72"/>
        <end position="84"/>
    </location>
</feature>
<evidence type="ECO:0000313" key="2">
    <source>
        <dbReference type="EMBL" id="TFK11949.1"/>
    </source>
</evidence>
<name>A0A4D9EN51_9SAUR</name>
<evidence type="ECO:0000313" key="3">
    <source>
        <dbReference type="Proteomes" id="UP000297703"/>
    </source>
</evidence>
<feature type="region of interest" description="Disordered" evidence="1">
    <location>
        <begin position="131"/>
        <end position="233"/>
    </location>
</feature>
<reference evidence="2 3" key="2">
    <citation type="submission" date="2019-04" db="EMBL/GenBank/DDBJ databases">
        <title>The genome sequence of big-headed turtle.</title>
        <authorList>
            <person name="Gong S."/>
        </authorList>
    </citation>
    <scope>NUCLEOTIDE SEQUENCE [LARGE SCALE GENOMIC DNA]</scope>
    <source>
        <strain evidence="2">DO16091913</strain>
        <tissue evidence="2">Muscle</tissue>
    </source>
</reference>